<dbReference type="Proteomes" id="UP000034196">
    <property type="component" value="Unassembled WGS sequence"/>
</dbReference>
<comment type="caution">
    <text evidence="2">The sequence shown here is derived from an EMBL/GenBank/DDBJ whole genome shotgun (WGS) entry which is preliminary data.</text>
</comment>
<dbReference type="EMBL" id="LAVA02000097">
    <property type="protein sequence ID" value="OIJ63652.1"/>
    <property type="molecule type" value="Genomic_DNA"/>
</dbReference>
<dbReference type="SUPFAM" id="SSF52540">
    <property type="entry name" value="P-loop containing nucleoside triphosphate hydrolases"/>
    <property type="match status" value="1"/>
</dbReference>
<evidence type="ECO:0000313" key="2">
    <source>
        <dbReference type="EMBL" id="OIJ63652.1"/>
    </source>
</evidence>
<evidence type="ECO:0000256" key="1">
    <source>
        <dbReference type="PROSITE-ProRule" id="PRU00339"/>
    </source>
</evidence>
<feature type="repeat" description="TPR" evidence="1">
    <location>
        <begin position="580"/>
        <end position="613"/>
    </location>
</feature>
<dbReference type="PROSITE" id="PS50005">
    <property type="entry name" value="TPR"/>
    <property type="match status" value="2"/>
</dbReference>
<dbReference type="SUPFAM" id="SSF48452">
    <property type="entry name" value="TPR-like"/>
    <property type="match status" value="4"/>
</dbReference>
<feature type="repeat" description="TPR" evidence="1">
    <location>
        <begin position="660"/>
        <end position="693"/>
    </location>
</feature>
<evidence type="ECO:0000313" key="3">
    <source>
        <dbReference type="Proteomes" id="UP000034196"/>
    </source>
</evidence>
<dbReference type="PANTHER" id="PTHR10098:SF108">
    <property type="entry name" value="TETRATRICOPEPTIDE REPEAT PROTEIN 28"/>
    <property type="match status" value="1"/>
</dbReference>
<keyword evidence="3" id="KW-1185">Reference proteome</keyword>
<protein>
    <submittedName>
        <fullName evidence="2">Uncharacterized protein</fullName>
    </submittedName>
</protein>
<dbReference type="AlphaFoldDB" id="A0A1J4NPY1"/>
<accession>A0A1J4NPY1</accession>
<dbReference type="Pfam" id="PF13424">
    <property type="entry name" value="TPR_12"/>
    <property type="match status" value="2"/>
</dbReference>
<dbReference type="PANTHER" id="PTHR10098">
    <property type="entry name" value="RAPSYN-RELATED"/>
    <property type="match status" value="1"/>
</dbReference>
<sequence length="1112" mass="119523">MGRYQHRRAAETAVQALEGSASGPPVVVVRGVSGHGKSRLLHHMRSVLTCPVRLIDLSATMREQAPASELDRHVAVGLAKALVAGRRAAWWRMWRFRRAAGLPGGPGRGAVRIVLRAGRGASMNNNRVTVDASRRPLDREAAAEALIRLARGSAGRGARIVMVDGCEWLYHLDAPAPEDRAAGAGAADWFAAVLLPGVLRAAPGLRFVLATREPLPLDATVAREVVLRPWHLRETAAFLRSCGISSRPVAEAVHRSCRGIPVWVAAVADAAARRGATADVSTAWILERARSAPVEQWLPRVFETSLSDADRRVLRAAAVLRNVRTGAVRAAVGPGRLPRGWDRRLLRHSFVRRYRRAAGGARWVLHPLVRTALLTAFRDEDPAGLVDCHERAAAYCARAGDLIEESYHRFAAGDGRTEREWRARLDTAYEAGEWGPALRIAEVALTDDVADAVARSLPSVTAAAASVAGLIAWHQHRHERAHHLLRRASRACADTGDAAARDRLLIPLADTADALQFYGEATRTYAEALAGRPEEAVAPLLARLAATAECSGDLPLALETCRRLVAAPVIEHVGGPGPQADVWNGLGRVLLDTGSAGEAERAHRTALRLSESHDVPEGAAGARCGLARIHHAAGRVTRAEEHFRAALAPAAEAQDATLLAEAWNGIGYTAFDRGEFDTALDAHRTALGLSRGVGDPYGEAEAWCGIGNTLRERSSPAEAEEPLRGARALYERVEDRRGVAAACCGLARVFSDLSRWGEAERAYRDALAAAEPAGDLECLGEVRYGLGHVARARGDDAEAEAHYRQALELFEAAEVPAWQCDVWNVMADMWARTSLERAAEAHARAARLGRETEYLTGELLGQVGLGRDAVLAWDLDTAERQLLPALRRCDEAGFVMGQLDALDCLGHLALIRADARAATSAYRKMLELGRDVAEEQRVRALLGLAEAAVLVGDHDQAAILATEAQGRLDGLEHVELLRADALLCLAEVALERDRFEESCALTAKARAVLEDDGCGDVFSEARAVLLTGLARRGSGAAEEAAVLLTEACAVAERGGVAGLAAWARLELGLTYQGMGRVAEARACARSIDRSRLHHRADLDRYRMLRNGTSGGG</sequence>
<dbReference type="SMART" id="SM00028">
    <property type="entry name" value="TPR"/>
    <property type="match status" value="9"/>
</dbReference>
<proteinExistence type="predicted"/>
<dbReference type="InterPro" id="IPR027417">
    <property type="entry name" value="P-loop_NTPase"/>
</dbReference>
<keyword evidence="1" id="KW-0802">TPR repeat</keyword>
<reference evidence="2" key="1">
    <citation type="submission" date="2016-10" db="EMBL/GenBank/DDBJ databases">
        <title>Genome sequence of Streptomyces mangrovisoli MUSC 149.</title>
        <authorList>
            <person name="Lee L.-H."/>
            <person name="Ser H.-L."/>
        </authorList>
    </citation>
    <scope>NUCLEOTIDE SEQUENCE [LARGE SCALE GENOMIC DNA]</scope>
    <source>
        <strain evidence="2">MUSC 149</strain>
    </source>
</reference>
<dbReference type="Gene3D" id="1.25.40.10">
    <property type="entry name" value="Tetratricopeptide repeat domain"/>
    <property type="match status" value="3"/>
</dbReference>
<name>A0A1J4NPY1_9ACTN</name>
<organism evidence="2 3">
    <name type="scientific">Streptomyces mangrovisoli</name>
    <dbReference type="NCBI Taxonomy" id="1428628"/>
    <lineage>
        <taxon>Bacteria</taxon>
        <taxon>Bacillati</taxon>
        <taxon>Actinomycetota</taxon>
        <taxon>Actinomycetes</taxon>
        <taxon>Kitasatosporales</taxon>
        <taxon>Streptomycetaceae</taxon>
        <taxon>Streptomyces</taxon>
    </lineage>
</organism>
<dbReference type="InterPro" id="IPR011990">
    <property type="entry name" value="TPR-like_helical_dom_sf"/>
</dbReference>
<dbReference type="STRING" id="1428628.WN71_033075"/>
<gene>
    <name evidence="2" type="ORF">WN71_033075</name>
</gene>
<dbReference type="InterPro" id="IPR019734">
    <property type="entry name" value="TPR_rpt"/>
</dbReference>